<dbReference type="EC" id="3.1.3.15" evidence="3 8"/>
<keyword evidence="11" id="KW-1185">Reference proteome</keyword>
<dbReference type="eggNOG" id="COG1387">
    <property type="taxonomic scope" value="Bacteria"/>
</dbReference>
<name>S7UPS6_DESML</name>
<dbReference type="NCBIfam" id="TIGR01856">
    <property type="entry name" value="hisJ_fam"/>
    <property type="match status" value="1"/>
</dbReference>
<evidence type="ECO:0000256" key="8">
    <source>
        <dbReference type="RuleBase" id="RU366003"/>
    </source>
</evidence>
<evidence type="ECO:0000256" key="4">
    <source>
        <dbReference type="ARBA" id="ARBA00022605"/>
    </source>
</evidence>
<gene>
    <name evidence="10" type="ORF">dsmv_0749</name>
</gene>
<evidence type="ECO:0000256" key="7">
    <source>
        <dbReference type="ARBA" id="ARBA00049158"/>
    </source>
</evidence>
<dbReference type="GO" id="GO:0004401">
    <property type="term" value="F:histidinol-phosphatase activity"/>
    <property type="evidence" value="ECO:0007669"/>
    <property type="project" value="UniProtKB-UniRule"/>
</dbReference>
<dbReference type="STRING" id="897.B2D07_16415"/>
<comment type="caution">
    <text evidence="10">The sequence shown here is derived from an EMBL/GenBank/DDBJ whole genome shotgun (WGS) entry which is preliminary data.</text>
</comment>
<comment type="similarity">
    <text evidence="2 8">Belongs to the PHP hydrolase family. HisK subfamily.</text>
</comment>
<dbReference type="UniPathway" id="UPA00031">
    <property type="reaction ID" value="UER00013"/>
</dbReference>
<feature type="domain" description="PHP" evidence="9">
    <location>
        <begin position="10"/>
        <end position="212"/>
    </location>
</feature>
<sequence>MMRVSVHGGHSGEFCCHAKNTLEAVVLAYIDRGFAWFGLTEHMPPPDNRFRYPDEIAAGFDAVKLYDRFARYMAAARHLQQKYAGTARILVAFETEAYTGAPVFAAALRRTFRPDYVVGSVHHVNDIPIDATADQYRQSAAISGGIDGLYRDYFDRQYEMLCVLKPEVVGHFDLIRIFDPAYRDRLENPEIRDRIRRNLALIREENMILDYNVRALAKGMTEPYVSASILREARRMGIAVVPGDDAHGVDDVGLNIDEGMAALRAAGFDTAWRMPSPKVP</sequence>
<dbReference type="CDD" id="cd12110">
    <property type="entry name" value="PHP_HisPPase_Hisj_like"/>
    <property type="match status" value="1"/>
</dbReference>
<dbReference type="GO" id="GO:0000105">
    <property type="term" value="P:L-histidine biosynthetic process"/>
    <property type="evidence" value="ECO:0007669"/>
    <property type="project" value="UniProtKB-UniRule"/>
</dbReference>
<evidence type="ECO:0000256" key="3">
    <source>
        <dbReference type="ARBA" id="ARBA00013085"/>
    </source>
</evidence>
<proteinExistence type="inferred from homology"/>
<dbReference type="PANTHER" id="PTHR21039:SF0">
    <property type="entry name" value="HISTIDINOL-PHOSPHATASE"/>
    <property type="match status" value="1"/>
</dbReference>
<dbReference type="InterPro" id="IPR004013">
    <property type="entry name" value="PHP_dom"/>
</dbReference>
<keyword evidence="6 8" id="KW-0368">Histidine biosynthesis</keyword>
<dbReference type="RefSeq" id="WP_020877860.1">
    <property type="nucleotide sequence ID" value="NZ_ATHJ01000105.1"/>
</dbReference>
<evidence type="ECO:0000256" key="2">
    <source>
        <dbReference type="ARBA" id="ARBA00009152"/>
    </source>
</evidence>
<keyword evidence="5 8" id="KW-0378">Hydrolase</keyword>
<dbReference type="Proteomes" id="UP000014977">
    <property type="component" value="Unassembled WGS sequence"/>
</dbReference>
<evidence type="ECO:0000313" key="10">
    <source>
        <dbReference type="EMBL" id="EPR36044.1"/>
    </source>
</evidence>
<reference evidence="10 11" key="1">
    <citation type="journal article" date="2013" name="Genome Announc.">
        <title>Draft genome sequences for three mercury-methylating, sulfate-reducing bacteria.</title>
        <authorList>
            <person name="Brown S.D."/>
            <person name="Hurt R.A.Jr."/>
            <person name="Gilmour C.C."/>
            <person name="Elias D.A."/>
        </authorList>
    </citation>
    <scope>NUCLEOTIDE SEQUENCE [LARGE SCALE GENOMIC DNA]</scope>
    <source>
        <strain evidence="10 11">DSM 2059</strain>
    </source>
</reference>
<dbReference type="Gene3D" id="3.20.20.140">
    <property type="entry name" value="Metal-dependent hydrolases"/>
    <property type="match status" value="1"/>
</dbReference>
<dbReference type="InterPro" id="IPR016195">
    <property type="entry name" value="Pol/histidinol_Pase-like"/>
</dbReference>
<dbReference type="PATRIC" id="fig|1121405.3.peg.3483"/>
<dbReference type="InterPro" id="IPR010140">
    <property type="entry name" value="Histidinol_P_phosphatase_HisJ"/>
</dbReference>
<dbReference type="SUPFAM" id="SSF89550">
    <property type="entry name" value="PHP domain-like"/>
    <property type="match status" value="1"/>
</dbReference>
<dbReference type="Pfam" id="PF02811">
    <property type="entry name" value="PHP"/>
    <property type="match status" value="1"/>
</dbReference>
<dbReference type="EMBL" id="ATHJ01000105">
    <property type="protein sequence ID" value="EPR36044.1"/>
    <property type="molecule type" value="Genomic_DNA"/>
</dbReference>
<evidence type="ECO:0000313" key="11">
    <source>
        <dbReference type="Proteomes" id="UP000014977"/>
    </source>
</evidence>
<keyword evidence="4 8" id="KW-0028">Amino-acid biosynthesis</keyword>
<organism evidence="10 11">
    <name type="scientific">Desulfococcus multivorans DSM 2059</name>
    <dbReference type="NCBI Taxonomy" id="1121405"/>
    <lineage>
        <taxon>Bacteria</taxon>
        <taxon>Pseudomonadati</taxon>
        <taxon>Thermodesulfobacteriota</taxon>
        <taxon>Desulfobacteria</taxon>
        <taxon>Desulfobacterales</taxon>
        <taxon>Desulfococcaceae</taxon>
        <taxon>Desulfococcus</taxon>
    </lineage>
</organism>
<comment type="catalytic activity">
    <reaction evidence="7 8">
        <text>L-histidinol phosphate + H2O = L-histidinol + phosphate</text>
        <dbReference type="Rhea" id="RHEA:14465"/>
        <dbReference type="ChEBI" id="CHEBI:15377"/>
        <dbReference type="ChEBI" id="CHEBI:43474"/>
        <dbReference type="ChEBI" id="CHEBI:57699"/>
        <dbReference type="ChEBI" id="CHEBI:57980"/>
        <dbReference type="EC" id="3.1.3.15"/>
    </reaction>
</comment>
<comment type="pathway">
    <text evidence="1 8">Amino-acid biosynthesis; L-histidine biosynthesis; L-histidine from 5-phospho-alpha-D-ribose 1-diphosphate: step 8/9.</text>
</comment>
<protein>
    <recommendedName>
        <fullName evidence="3 8">Histidinol-phosphatase</fullName>
        <shortName evidence="8">HolPase</shortName>
        <ecNumber evidence="3 8">3.1.3.15</ecNumber>
    </recommendedName>
</protein>
<evidence type="ECO:0000256" key="1">
    <source>
        <dbReference type="ARBA" id="ARBA00004970"/>
    </source>
</evidence>
<accession>S7UPS6</accession>
<dbReference type="AlphaFoldDB" id="S7UPS6"/>
<evidence type="ECO:0000259" key="9">
    <source>
        <dbReference type="Pfam" id="PF02811"/>
    </source>
</evidence>
<dbReference type="PANTHER" id="PTHR21039">
    <property type="entry name" value="HISTIDINOL PHOSPHATASE-RELATED"/>
    <property type="match status" value="1"/>
</dbReference>
<dbReference type="OrthoDB" id="9775255at2"/>
<evidence type="ECO:0000256" key="5">
    <source>
        <dbReference type="ARBA" id="ARBA00022801"/>
    </source>
</evidence>
<dbReference type="GO" id="GO:0005737">
    <property type="term" value="C:cytoplasm"/>
    <property type="evidence" value="ECO:0007669"/>
    <property type="project" value="TreeGrafter"/>
</dbReference>
<evidence type="ECO:0000256" key="6">
    <source>
        <dbReference type="ARBA" id="ARBA00023102"/>
    </source>
</evidence>